<proteinExistence type="predicted"/>
<keyword evidence="2" id="KW-1185">Reference proteome</keyword>
<comment type="caution">
    <text evidence="1">The sequence shown here is derived from an EMBL/GenBank/DDBJ whole genome shotgun (WGS) entry which is preliminary data.</text>
</comment>
<protein>
    <submittedName>
        <fullName evidence="1">Uncharacterized protein</fullName>
    </submittedName>
</protein>
<evidence type="ECO:0000313" key="1">
    <source>
        <dbReference type="EMBL" id="KAK5972554.1"/>
    </source>
</evidence>
<evidence type="ECO:0000313" key="2">
    <source>
        <dbReference type="Proteomes" id="UP001331761"/>
    </source>
</evidence>
<dbReference type="EMBL" id="WIXE01016532">
    <property type="protein sequence ID" value="KAK5972554.1"/>
    <property type="molecule type" value="Genomic_DNA"/>
</dbReference>
<name>A0AAN8IFD8_TRICO</name>
<reference evidence="1 2" key="1">
    <citation type="submission" date="2019-10" db="EMBL/GenBank/DDBJ databases">
        <title>Assembly and Annotation for the nematode Trichostrongylus colubriformis.</title>
        <authorList>
            <person name="Martin J."/>
        </authorList>
    </citation>
    <scope>NUCLEOTIDE SEQUENCE [LARGE SCALE GENOMIC DNA]</scope>
    <source>
        <strain evidence="1">G859</strain>
        <tissue evidence="1">Whole worm</tissue>
    </source>
</reference>
<accession>A0AAN8IFD8</accession>
<sequence length="75" mass="8879">MLSCAIVDGYIRNQNTTVSLKAMSNHNQKLHPLHRRVCPWLSRLRLTTEWSKLNENRPKPMETTFHDLTLLVFYI</sequence>
<dbReference type="AlphaFoldDB" id="A0AAN8IFD8"/>
<gene>
    <name evidence="1" type="ORF">GCK32_006257</name>
</gene>
<organism evidence="1 2">
    <name type="scientific">Trichostrongylus colubriformis</name>
    <name type="common">Black scour worm</name>
    <dbReference type="NCBI Taxonomy" id="6319"/>
    <lineage>
        <taxon>Eukaryota</taxon>
        <taxon>Metazoa</taxon>
        <taxon>Ecdysozoa</taxon>
        <taxon>Nematoda</taxon>
        <taxon>Chromadorea</taxon>
        <taxon>Rhabditida</taxon>
        <taxon>Rhabditina</taxon>
        <taxon>Rhabditomorpha</taxon>
        <taxon>Strongyloidea</taxon>
        <taxon>Trichostrongylidae</taxon>
        <taxon>Trichostrongylus</taxon>
    </lineage>
</organism>
<dbReference type="Proteomes" id="UP001331761">
    <property type="component" value="Unassembled WGS sequence"/>
</dbReference>